<dbReference type="PANTHER" id="PTHR43481:SF4">
    <property type="entry name" value="GLYCEROL-1-PHOSPHATE PHOSPHOHYDROLASE 1-RELATED"/>
    <property type="match status" value="1"/>
</dbReference>
<dbReference type="InterPro" id="IPR006439">
    <property type="entry name" value="HAD-SF_hydro_IA"/>
</dbReference>
<protein>
    <submittedName>
        <fullName evidence="1">HAD family phosphatase</fullName>
    </submittedName>
</protein>
<dbReference type="Pfam" id="PF00702">
    <property type="entry name" value="Hydrolase"/>
    <property type="match status" value="1"/>
</dbReference>
<dbReference type="SFLD" id="SFLDS00003">
    <property type="entry name" value="Haloacid_Dehalogenase"/>
    <property type="match status" value="1"/>
</dbReference>
<dbReference type="SFLD" id="SFLDG01129">
    <property type="entry name" value="C1.5:_HAD__Beta-PGM__Phosphata"/>
    <property type="match status" value="1"/>
</dbReference>
<dbReference type="Proteomes" id="UP000824055">
    <property type="component" value="Unassembled WGS sequence"/>
</dbReference>
<gene>
    <name evidence="1" type="ORF">H9966_00240</name>
</gene>
<evidence type="ECO:0000313" key="2">
    <source>
        <dbReference type="Proteomes" id="UP000824055"/>
    </source>
</evidence>
<dbReference type="InterPro" id="IPR023198">
    <property type="entry name" value="PGP-like_dom2"/>
</dbReference>
<name>A0A9D2FWM0_9BACT</name>
<evidence type="ECO:0000313" key="1">
    <source>
        <dbReference type="EMBL" id="HIZ68313.1"/>
    </source>
</evidence>
<dbReference type="SUPFAM" id="SSF56784">
    <property type="entry name" value="HAD-like"/>
    <property type="match status" value="1"/>
</dbReference>
<comment type="caution">
    <text evidence="1">The sequence shown here is derived from an EMBL/GenBank/DDBJ whole genome shotgun (WGS) entry which is preliminary data.</text>
</comment>
<dbReference type="GO" id="GO:0050308">
    <property type="term" value="F:sugar-phosphatase activity"/>
    <property type="evidence" value="ECO:0007669"/>
    <property type="project" value="TreeGrafter"/>
</dbReference>
<dbReference type="AlphaFoldDB" id="A0A9D2FWM0"/>
<dbReference type="NCBIfam" id="TIGR01509">
    <property type="entry name" value="HAD-SF-IA-v3"/>
    <property type="match status" value="1"/>
</dbReference>
<accession>A0A9D2FWM0</accession>
<reference evidence="1" key="1">
    <citation type="journal article" date="2021" name="PeerJ">
        <title>Extensive microbial diversity within the chicken gut microbiome revealed by metagenomics and culture.</title>
        <authorList>
            <person name="Gilroy R."/>
            <person name="Ravi A."/>
            <person name="Getino M."/>
            <person name="Pursley I."/>
            <person name="Horton D.L."/>
            <person name="Alikhan N.F."/>
            <person name="Baker D."/>
            <person name="Gharbi K."/>
            <person name="Hall N."/>
            <person name="Watson M."/>
            <person name="Adriaenssens E.M."/>
            <person name="Foster-Nyarko E."/>
            <person name="Jarju S."/>
            <person name="Secka A."/>
            <person name="Antonio M."/>
            <person name="Oren A."/>
            <person name="Chaudhuri R.R."/>
            <person name="La Ragione R."/>
            <person name="Hildebrand F."/>
            <person name="Pallen M.J."/>
        </authorList>
    </citation>
    <scope>NUCLEOTIDE SEQUENCE</scope>
    <source>
        <strain evidence="1">ChiHecec3B27-8219</strain>
    </source>
</reference>
<proteinExistence type="predicted"/>
<dbReference type="InterPro" id="IPR036412">
    <property type="entry name" value="HAD-like_sf"/>
</dbReference>
<dbReference type="Gene3D" id="3.40.50.1000">
    <property type="entry name" value="HAD superfamily/HAD-like"/>
    <property type="match status" value="1"/>
</dbReference>
<dbReference type="CDD" id="cd07505">
    <property type="entry name" value="HAD_BPGM-like"/>
    <property type="match status" value="1"/>
</dbReference>
<sequence>MKIKAALFDLDGVVFDTEPQYTVFWGTICKEYHPEEVGLEHRIKGQTLTQIFDTLFPGQTDIQASVTERLNAFEREMRLDYIPGFVDFVQDLHAHGVKTAVVTSSNKEKMKAVYKKRPEFLDYFDRILTSEDFAHSKPAPDCYLKGAEVFSALPQECVGFEDSFNGLRAVRESGAYTIGLATTNSKEAIIPLSDQVIDDFTHLTYNEMMKWIG</sequence>
<dbReference type="InterPro" id="IPR023214">
    <property type="entry name" value="HAD_sf"/>
</dbReference>
<reference evidence="1" key="2">
    <citation type="submission" date="2021-04" db="EMBL/GenBank/DDBJ databases">
        <authorList>
            <person name="Gilroy R."/>
        </authorList>
    </citation>
    <scope>NUCLEOTIDE SEQUENCE</scope>
    <source>
        <strain evidence="1">ChiHecec3B27-8219</strain>
    </source>
</reference>
<dbReference type="Gene3D" id="1.10.150.240">
    <property type="entry name" value="Putative phosphatase, domain 2"/>
    <property type="match status" value="1"/>
</dbReference>
<dbReference type="PRINTS" id="PR00413">
    <property type="entry name" value="HADHALOGNASE"/>
</dbReference>
<dbReference type="InterPro" id="IPR051806">
    <property type="entry name" value="HAD-like_SPP"/>
</dbReference>
<dbReference type="PANTHER" id="PTHR43481">
    <property type="entry name" value="FRUCTOSE-1-PHOSPHATE PHOSPHATASE"/>
    <property type="match status" value="1"/>
</dbReference>
<dbReference type="EMBL" id="DXBE01000003">
    <property type="protein sequence ID" value="HIZ68313.1"/>
    <property type="molecule type" value="Genomic_DNA"/>
</dbReference>
<organism evidence="1 2">
    <name type="scientific">Candidatus Prevotella avicola</name>
    <dbReference type="NCBI Taxonomy" id="2838738"/>
    <lineage>
        <taxon>Bacteria</taxon>
        <taxon>Pseudomonadati</taxon>
        <taxon>Bacteroidota</taxon>
        <taxon>Bacteroidia</taxon>
        <taxon>Bacteroidales</taxon>
        <taxon>Prevotellaceae</taxon>
        <taxon>Prevotella</taxon>
    </lineage>
</organism>